<feature type="region of interest" description="Disordered" evidence="1">
    <location>
        <begin position="908"/>
        <end position="929"/>
    </location>
</feature>
<protein>
    <submittedName>
        <fullName evidence="4">Synergin gamma-like</fullName>
    </submittedName>
</protein>
<evidence type="ECO:0000259" key="2">
    <source>
        <dbReference type="PROSITE" id="PS50031"/>
    </source>
</evidence>
<evidence type="ECO:0000256" key="1">
    <source>
        <dbReference type="SAM" id="MobiDB-lite"/>
    </source>
</evidence>
<reference evidence="4" key="1">
    <citation type="submission" date="2025-08" db="UniProtKB">
        <authorList>
            <consortium name="RefSeq"/>
        </authorList>
    </citation>
    <scope>IDENTIFICATION</scope>
    <source>
        <tissue evidence="4">Muscle</tissue>
    </source>
</reference>
<accession>A0ABM1SHJ1</accession>
<dbReference type="InterPro" id="IPR059024">
    <property type="entry name" value="SYNRG_C"/>
</dbReference>
<dbReference type="PROSITE" id="PS50031">
    <property type="entry name" value="EH"/>
    <property type="match status" value="1"/>
</dbReference>
<dbReference type="InterPro" id="IPR039656">
    <property type="entry name" value="SYNRG"/>
</dbReference>
<dbReference type="RefSeq" id="XP_022243096.1">
    <property type="nucleotide sequence ID" value="XM_022387388.1"/>
</dbReference>
<proteinExistence type="predicted"/>
<dbReference type="Proteomes" id="UP000694941">
    <property type="component" value="Unplaced"/>
</dbReference>
<feature type="domain" description="EH" evidence="2">
    <location>
        <begin position="293"/>
        <end position="386"/>
    </location>
</feature>
<evidence type="ECO:0000313" key="3">
    <source>
        <dbReference type="Proteomes" id="UP000694941"/>
    </source>
</evidence>
<feature type="region of interest" description="Disordered" evidence="1">
    <location>
        <begin position="868"/>
        <end position="893"/>
    </location>
</feature>
<feature type="region of interest" description="Disordered" evidence="1">
    <location>
        <begin position="739"/>
        <end position="765"/>
    </location>
</feature>
<dbReference type="Pfam" id="PF25999">
    <property type="entry name" value="SYNRG_C"/>
    <property type="match status" value="1"/>
</dbReference>
<dbReference type="InterPro" id="IPR000261">
    <property type="entry name" value="EH_dom"/>
</dbReference>
<feature type="compositionally biased region" description="Polar residues" evidence="1">
    <location>
        <begin position="755"/>
        <end position="765"/>
    </location>
</feature>
<feature type="region of interest" description="Disordered" evidence="1">
    <location>
        <begin position="101"/>
        <end position="130"/>
    </location>
</feature>
<evidence type="ECO:0000313" key="4">
    <source>
        <dbReference type="RefSeq" id="XP_022243096.1"/>
    </source>
</evidence>
<dbReference type="PANTHER" id="PTHR15463">
    <property type="entry name" value="AP1 GAMMA SUBUNIT BINDING PROTEIN 1"/>
    <property type="match status" value="1"/>
</dbReference>
<feature type="region of interest" description="Disordered" evidence="1">
    <location>
        <begin position="162"/>
        <end position="187"/>
    </location>
</feature>
<organism evidence="3 4">
    <name type="scientific">Limulus polyphemus</name>
    <name type="common">Atlantic horseshoe crab</name>
    <dbReference type="NCBI Taxonomy" id="6850"/>
    <lineage>
        <taxon>Eukaryota</taxon>
        <taxon>Metazoa</taxon>
        <taxon>Ecdysozoa</taxon>
        <taxon>Arthropoda</taxon>
        <taxon>Chelicerata</taxon>
        <taxon>Merostomata</taxon>
        <taxon>Xiphosura</taxon>
        <taxon>Limulidae</taxon>
        <taxon>Limulus</taxon>
    </lineage>
</organism>
<feature type="compositionally biased region" description="Polar residues" evidence="1">
    <location>
        <begin position="165"/>
        <end position="183"/>
    </location>
</feature>
<feature type="compositionally biased region" description="Polar residues" evidence="1">
    <location>
        <begin position="870"/>
        <end position="893"/>
    </location>
</feature>
<dbReference type="PANTHER" id="PTHR15463:SF2">
    <property type="entry name" value="SYNERGIN GAMMA"/>
    <property type="match status" value="1"/>
</dbReference>
<gene>
    <name evidence="4" type="primary">LOC106460634</name>
</gene>
<feature type="compositionally biased region" description="Basic and acidic residues" evidence="1">
    <location>
        <begin position="115"/>
        <end position="128"/>
    </location>
</feature>
<keyword evidence="3" id="KW-1185">Reference proteome</keyword>
<name>A0ABM1SHJ1_LIMPO</name>
<dbReference type="Gene3D" id="1.10.238.10">
    <property type="entry name" value="EF-hand"/>
    <property type="match status" value="1"/>
</dbReference>
<dbReference type="GeneID" id="106460634"/>
<sequence>MDQRPPISDSALGNVAESFLMWQVPFSNIQGQGMMPQAQLGKSYAPPPTYFQYQQRYPPNALGNISQGVSHPIPNPAYVIRCNERMVSHYQQVPSVTTGVFRPRHTGYQPPDPAKLSEQKSKLEKERNFQMQQQKLKQFSQCGLKPSLNPDSYINIMLGKDQNQHKPSSLNPSTSKATGQPVAQSRPAMKVTLETSQEVTSVTWAQQQVTSSEVNQKATVKNDPAKGLEDMMMACSDLSKPQQPKPFQKLAVNDIRQSSHQKTSCFTDSQKARNWKNIQDLDEFGQRFPPWCSKNKVPSLYHQVQKIVTGDGNHPIDTQCLYPILLSSGLQRGLLGLIWELISQTTPGQLVEEELYMGLALVALAQAGYKFNSIEILYQLHQPPVPLLQLFTTSVPQATISTLPGGVSNQATKFPTSSGSTCTSVLYPCPPGEPVVSSVSYPTSVSSTQANSSILLPPQSQHLSTSYQEQTESSFASTQHFPVHSHISLPSYSSSGYQDVSLSSSKSQTFAVSSQASVVGSRDSSEMHFGAIEAKPVVDQQALSVLHLARPVAGHQMSSLPYLSGIQAESIVSHQMTSSVPHFARDFPKSHVDPNPILNSKSTPVDSFQWASTHPSSHNTWDPHTITSLHPAGDNLEDDEFDEFQSASVVTTISEVQSHDTLATSISTFGSVLLRGDDDDEFDDFKQAVFPTSVAIATNSGDKTAETFDSSSRDLMAAEEDKYSVFRMLQEQESSSLQQNSCSLLDAGGNDSGEKQQVSHSKITSSQDVAVTSDAIENEEDFGDFLYASAPSVTAVQDDFQGFESFQTETAYQSFGAFESFKTTDSSFANFDQFNINSCGLGQNGPTLTLNLASPPAFQLSDEKDEFGDFTSSQATLPRTETGSELSYHGSSKDNISLAESQSISSLELPTYDSGGHNGESKASLSRHGSIPSLDLKSINLEETDSAEMMQESQGNIPSLESAFDKKEGSPEANVKKTYNDSAPRLFVTVGPYITSSAALTDRYSSIRTNSESQFEDVHVSEWNRCLTSCQKLLYGGWQVFHQMPNSLVCSEVLSTEEGSEYIKNLTEVQRVVQRIKLAIQMSGKETDELQKILLDTDSTWQNILVFIAGTSLMPEEGSLDFSSTILPLDPEDVSKACGVCLLNVEGRSKAFDREQDSYKLMYGGRQYHAACANLWVNCVDSLLPALPLPHLL</sequence>